<organism evidence="2 3">
    <name type="scientific">Arthrobacter halodurans</name>
    <dbReference type="NCBI Taxonomy" id="516699"/>
    <lineage>
        <taxon>Bacteria</taxon>
        <taxon>Bacillati</taxon>
        <taxon>Actinomycetota</taxon>
        <taxon>Actinomycetes</taxon>
        <taxon>Micrococcales</taxon>
        <taxon>Micrococcaceae</taxon>
        <taxon>Arthrobacter</taxon>
    </lineage>
</organism>
<gene>
    <name evidence="2" type="ORF">ACETWP_13215</name>
</gene>
<dbReference type="PANTHER" id="PTHR21310:SF15">
    <property type="entry name" value="AMINOGLYCOSIDE PHOSPHOTRANSFERASE DOMAIN-CONTAINING PROTEIN"/>
    <property type="match status" value="1"/>
</dbReference>
<keyword evidence="3" id="KW-1185">Reference proteome</keyword>
<proteinExistence type="predicted"/>
<accession>A0ABV4UQ67</accession>
<dbReference type="SUPFAM" id="SSF56112">
    <property type="entry name" value="Protein kinase-like (PK-like)"/>
    <property type="match status" value="1"/>
</dbReference>
<protein>
    <submittedName>
        <fullName evidence="2">Macrolide 2'-phosphotransferase</fullName>
    </submittedName>
</protein>
<name>A0ABV4UQ67_9MICC</name>
<dbReference type="PANTHER" id="PTHR21310">
    <property type="entry name" value="AMINOGLYCOSIDE PHOSPHOTRANSFERASE-RELATED-RELATED"/>
    <property type="match status" value="1"/>
</dbReference>
<evidence type="ECO:0000259" key="1">
    <source>
        <dbReference type="Pfam" id="PF01636"/>
    </source>
</evidence>
<reference evidence="2 3" key="1">
    <citation type="submission" date="2024-09" db="EMBL/GenBank/DDBJ databases">
        <authorList>
            <person name="Salinas-Garcia M.A."/>
            <person name="Prieme A."/>
        </authorList>
    </citation>
    <scope>NUCLEOTIDE SEQUENCE [LARGE SCALE GENOMIC DNA]</scope>
    <source>
        <strain evidence="2 3">DSM 21081</strain>
    </source>
</reference>
<evidence type="ECO:0000313" key="2">
    <source>
        <dbReference type="EMBL" id="MFB0835547.1"/>
    </source>
</evidence>
<dbReference type="InterPro" id="IPR002575">
    <property type="entry name" value="Aminoglycoside_PTrfase"/>
</dbReference>
<dbReference type="Proteomes" id="UP001575652">
    <property type="component" value="Unassembled WGS sequence"/>
</dbReference>
<dbReference type="InterPro" id="IPR011009">
    <property type="entry name" value="Kinase-like_dom_sf"/>
</dbReference>
<dbReference type="Gene3D" id="3.90.1200.10">
    <property type="match status" value="1"/>
</dbReference>
<dbReference type="Gene3D" id="3.30.200.20">
    <property type="entry name" value="Phosphorylase Kinase, domain 1"/>
    <property type="match status" value="1"/>
</dbReference>
<sequence length="347" mass="36453">MTTPHDGAATGRAAAAARATTAAQAAAATEPAAAAAQAPAAEPAVLADAALADRAAVADLAAAHGLALDPRSVRFNEAGLDYRVAFANDADGAAWVLRMPRRPDVASKVGEEAAILRHVRPLLSVAVPDWRIQGEDLIAYPLLPGAVGLTLDDNNEPVWHYDRESPRHARSLGLLIAELHGLDTGTARSAGVPGQTPEEVRREWSSVLADVRAEFAVAPELSARYSAWLDDDGLWPGETVFTHGELYPAHLLLDEDQDIVSVLDWTTARVGDPALDFAFHHQISGPAAFRTAVDAYTEATGRALPRLEERCAAIFSAAPLTYARFALTTGVPEHAAAAAALLNPAGG</sequence>
<dbReference type="EMBL" id="JBHDLJ010000011">
    <property type="protein sequence ID" value="MFB0835547.1"/>
    <property type="molecule type" value="Genomic_DNA"/>
</dbReference>
<dbReference type="RefSeq" id="WP_373972715.1">
    <property type="nucleotide sequence ID" value="NZ_JBHDLJ010000011.1"/>
</dbReference>
<comment type="caution">
    <text evidence="2">The sequence shown here is derived from an EMBL/GenBank/DDBJ whole genome shotgun (WGS) entry which is preliminary data.</text>
</comment>
<dbReference type="InterPro" id="IPR051678">
    <property type="entry name" value="AGP_Transferase"/>
</dbReference>
<dbReference type="Pfam" id="PF01636">
    <property type="entry name" value="APH"/>
    <property type="match status" value="1"/>
</dbReference>
<feature type="domain" description="Aminoglycoside phosphotransferase" evidence="1">
    <location>
        <begin position="73"/>
        <end position="308"/>
    </location>
</feature>
<dbReference type="CDD" id="cd05152">
    <property type="entry name" value="MPH2"/>
    <property type="match status" value="1"/>
</dbReference>
<evidence type="ECO:0000313" key="3">
    <source>
        <dbReference type="Proteomes" id="UP001575652"/>
    </source>
</evidence>